<dbReference type="Pfam" id="PF00561">
    <property type="entry name" value="Abhydrolase_1"/>
    <property type="match status" value="1"/>
</dbReference>
<evidence type="ECO:0000313" key="3">
    <source>
        <dbReference type="Proteomes" id="UP000325105"/>
    </source>
</evidence>
<keyword evidence="3" id="KW-1185">Reference proteome</keyword>
<dbReference type="Gene3D" id="3.40.50.1820">
    <property type="entry name" value="alpha/beta hydrolase"/>
    <property type="match status" value="1"/>
</dbReference>
<dbReference type="PANTHER" id="PTHR43798:SF33">
    <property type="entry name" value="HYDROLASE, PUTATIVE (AFU_ORTHOLOGUE AFUA_2G14860)-RELATED"/>
    <property type="match status" value="1"/>
</dbReference>
<dbReference type="InterPro" id="IPR000073">
    <property type="entry name" value="AB_hydrolase_1"/>
</dbReference>
<dbReference type="SUPFAM" id="SSF53474">
    <property type="entry name" value="alpha/beta-Hydrolases"/>
    <property type="match status" value="1"/>
</dbReference>
<organism evidence="2 3">
    <name type="scientific">Sphingobacterium allocomposti</name>
    <dbReference type="NCBI Taxonomy" id="415956"/>
    <lineage>
        <taxon>Bacteria</taxon>
        <taxon>Pseudomonadati</taxon>
        <taxon>Bacteroidota</taxon>
        <taxon>Sphingobacteriia</taxon>
        <taxon>Sphingobacteriales</taxon>
        <taxon>Sphingobacteriaceae</taxon>
        <taxon>Sphingobacterium</taxon>
    </lineage>
</organism>
<dbReference type="AlphaFoldDB" id="A0A5S5D3G4"/>
<comment type="caution">
    <text evidence="2">The sequence shown here is derived from an EMBL/GenBank/DDBJ whole genome shotgun (WGS) entry which is preliminary data.</text>
</comment>
<dbReference type="Proteomes" id="UP000325105">
    <property type="component" value="Unassembled WGS sequence"/>
</dbReference>
<dbReference type="GO" id="GO:0046464">
    <property type="term" value="P:acylglycerol catabolic process"/>
    <property type="evidence" value="ECO:0007669"/>
    <property type="project" value="TreeGrafter"/>
</dbReference>
<protein>
    <submittedName>
        <fullName evidence="2">Pimeloyl-ACP methyl ester carboxylesterase</fullName>
    </submittedName>
</protein>
<evidence type="ECO:0000259" key="1">
    <source>
        <dbReference type="Pfam" id="PF00561"/>
    </source>
</evidence>
<dbReference type="GO" id="GO:0047372">
    <property type="term" value="F:monoacylglycerol lipase activity"/>
    <property type="evidence" value="ECO:0007669"/>
    <property type="project" value="TreeGrafter"/>
</dbReference>
<dbReference type="InterPro" id="IPR050266">
    <property type="entry name" value="AB_hydrolase_sf"/>
</dbReference>
<dbReference type="GO" id="GO:0016020">
    <property type="term" value="C:membrane"/>
    <property type="evidence" value="ECO:0007669"/>
    <property type="project" value="TreeGrafter"/>
</dbReference>
<accession>A0A5S5D3G4</accession>
<dbReference type="EMBL" id="VNHX01000028">
    <property type="protein sequence ID" value="TYP89342.1"/>
    <property type="molecule type" value="Genomic_DNA"/>
</dbReference>
<evidence type="ECO:0000313" key="2">
    <source>
        <dbReference type="EMBL" id="TYP89342.1"/>
    </source>
</evidence>
<reference evidence="2 3" key="1">
    <citation type="submission" date="2019-07" db="EMBL/GenBank/DDBJ databases">
        <title>Genomic Encyclopedia of Archaeal and Bacterial Type Strains, Phase II (KMG-II): from individual species to whole genera.</title>
        <authorList>
            <person name="Goeker M."/>
        </authorList>
    </citation>
    <scope>NUCLEOTIDE SEQUENCE [LARGE SCALE GENOMIC DNA]</scope>
    <source>
        <strain evidence="2 3">DSM 18850</strain>
    </source>
</reference>
<gene>
    <name evidence="2" type="ORF">BC792_12861</name>
</gene>
<proteinExistence type="predicted"/>
<dbReference type="InterPro" id="IPR029058">
    <property type="entry name" value="AB_hydrolase_fold"/>
</dbReference>
<sequence length="248" mass="28234">MPGRDADFADFSDDLSTLLDVLGIERTVIAGFSRGAYLATEFYKNHPDQVAAIILEDGGSVAFATTFFKLPPDQLATFFESVRIPDEIKSRYFDVYDSEFEVYSNFYDKKTGGSQFHNFGFIRQVKDKWIGYGGLMEYMHMQDGSHYAKLLFQPQSVSRYAASIVLQQPLAIYETLHVPMLILDAVGTPDLFQNSAENRELASRFPHLISYRAFDCADHNIHFGCPEEFLQAIRHFLHSLVLRSEEPS</sequence>
<feature type="domain" description="AB hydrolase-1" evidence="1">
    <location>
        <begin position="8"/>
        <end position="80"/>
    </location>
</feature>
<dbReference type="PANTHER" id="PTHR43798">
    <property type="entry name" value="MONOACYLGLYCEROL LIPASE"/>
    <property type="match status" value="1"/>
</dbReference>
<name>A0A5S5D3G4_9SPHI</name>